<name>A0AA40DKZ4_9PEZI</name>
<comment type="caution">
    <text evidence="1">The sequence shown here is derived from an EMBL/GenBank/DDBJ whole genome shotgun (WGS) entry which is preliminary data.</text>
</comment>
<proteinExistence type="predicted"/>
<sequence>MRRVQNCWKAQFSFLTDHPKELYRPLPQIIIATMVTKDLTMLVTYTKRGHMIDDALKHLFVIPCFVKMLMTRARYDEEEVIRDNNEKAERARLGNHRCVILARLKKYFGEALPFMFSDVLEQHDSGDDLGDDSGDDEMDLDSEDLDPLTKFTLECRDVFASKPGASDRA</sequence>
<gene>
    <name evidence="1" type="ORF">B0H67DRAFT_686968</name>
</gene>
<evidence type="ECO:0000313" key="2">
    <source>
        <dbReference type="Proteomes" id="UP001172102"/>
    </source>
</evidence>
<dbReference type="AlphaFoldDB" id="A0AA40DKZ4"/>
<dbReference type="EMBL" id="JAUKUA010000007">
    <property type="protein sequence ID" value="KAK0704632.1"/>
    <property type="molecule type" value="Genomic_DNA"/>
</dbReference>
<evidence type="ECO:0000313" key="1">
    <source>
        <dbReference type="EMBL" id="KAK0704632.1"/>
    </source>
</evidence>
<accession>A0AA40DKZ4</accession>
<organism evidence="1 2">
    <name type="scientific">Lasiosphaeris hirsuta</name>
    <dbReference type="NCBI Taxonomy" id="260670"/>
    <lineage>
        <taxon>Eukaryota</taxon>
        <taxon>Fungi</taxon>
        <taxon>Dikarya</taxon>
        <taxon>Ascomycota</taxon>
        <taxon>Pezizomycotina</taxon>
        <taxon>Sordariomycetes</taxon>
        <taxon>Sordariomycetidae</taxon>
        <taxon>Sordariales</taxon>
        <taxon>Lasiosphaeriaceae</taxon>
        <taxon>Lasiosphaeris</taxon>
    </lineage>
</organism>
<keyword evidence="2" id="KW-1185">Reference proteome</keyword>
<protein>
    <submittedName>
        <fullName evidence="1">Uncharacterized protein</fullName>
    </submittedName>
</protein>
<dbReference type="Proteomes" id="UP001172102">
    <property type="component" value="Unassembled WGS sequence"/>
</dbReference>
<reference evidence="1" key="1">
    <citation type="submission" date="2023-06" db="EMBL/GenBank/DDBJ databases">
        <title>Genome-scale phylogeny and comparative genomics of the fungal order Sordariales.</title>
        <authorList>
            <consortium name="Lawrence Berkeley National Laboratory"/>
            <person name="Hensen N."/>
            <person name="Bonometti L."/>
            <person name="Westerberg I."/>
            <person name="Brannstrom I.O."/>
            <person name="Guillou S."/>
            <person name="Cros-Aarteil S."/>
            <person name="Calhoun S."/>
            <person name="Haridas S."/>
            <person name="Kuo A."/>
            <person name="Mondo S."/>
            <person name="Pangilinan J."/>
            <person name="Riley R."/>
            <person name="Labutti K."/>
            <person name="Andreopoulos B."/>
            <person name="Lipzen A."/>
            <person name="Chen C."/>
            <person name="Yanf M."/>
            <person name="Daum C."/>
            <person name="Ng V."/>
            <person name="Clum A."/>
            <person name="Steindorff A."/>
            <person name="Ohm R."/>
            <person name="Martin F."/>
            <person name="Silar P."/>
            <person name="Natvig D."/>
            <person name="Lalanne C."/>
            <person name="Gautier V."/>
            <person name="Ament-Velasquez S.L."/>
            <person name="Kruys A."/>
            <person name="Hutchinson M.I."/>
            <person name="Powell A.J."/>
            <person name="Barry K."/>
            <person name="Miller A.N."/>
            <person name="Grigoriev I.V."/>
            <person name="Debuchy R."/>
            <person name="Gladieux P."/>
            <person name="Thoren M.H."/>
            <person name="Johannesson H."/>
        </authorList>
    </citation>
    <scope>NUCLEOTIDE SEQUENCE</scope>
    <source>
        <strain evidence="1">SMH4607-1</strain>
    </source>
</reference>